<dbReference type="AlphaFoldDB" id="A0A7W8EQ60"/>
<protein>
    <submittedName>
        <fullName evidence="1">Uncharacterized protein</fullName>
    </submittedName>
</protein>
<gene>
    <name evidence="1" type="ORF">HNQ68_001546</name>
</gene>
<accession>A0A7W8EQ60</accession>
<dbReference type="EMBL" id="JACHIL010000002">
    <property type="protein sequence ID" value="MBB5091022.1"/>
    <property type="molecule type" value="Genomic_DNA"/>
</dbReference>
<name>A0A7W8EQ60_9HYPH</name>
<organism evidence="1 2">
    <name type="scientific">Pseudochrobactrum saccharolyticum</name>
    <dbReference type="NCBI Taxonomy" id="354352"/>
    <lineage>
        <taxon>Bacteria</taxon>
        <taxon>Pseudomonadati</taxon>
        <taxon>Pseudomonadota</taxon>
        <taxon>Alphaproteobacteria</taxon>
        <taxon>Hyphomicrobiales</taxon>
        <taxon>Brucellaceae</taxon>
        <taxon>Pseudochrobactrum</taxon>
    </lineage>
</organism>
<dbReference type="Proteomes" id="UP000531231">
    <property type="component" value="Unassembled WGS sequence"/>
</dbReference>
<comment type="caution">
    <text evidence="1">The sequence shown here is derived from an EMBL/GenBank/DDBJ whole genome shotgun (WGS) entry which is preliminary data.</text>
</comment>
<keyword evidence="2" id="KW-1185">Reference proteome</keyword>
<sequence length="61" mass="6510">MFIAINLKTLFVLRLVKRAGGGPIDGYLAVVFKAVVENILNEAAGRKVVPIYLGVVSPLQG</sequence>
<proteinExistence type="predicted"/>
<reference evidence="1 2" key="1">
    <citation type="submission" date="2020-08" db="EMBL/GenBank/DDBJ databases">
        <title>Genomic Encyclopedia of Type Strains, Phase IV (KMG-IV): sequencing the most valuable type-strain genomes for metagenomic binning, comparative biology and taxonomic classification.</title>
        <authorList>
            <person name="Goeker M."/>
        </authorList>
    </citation>
    <scope>NUCLEOTIDE SEQUENCE [LARGE SCALE GENOMIC DNA]</scope>
    <source>
        <strain evidence="1 2">DSM 25620</strain>
    </source>
</reference>
<dbReference type="RefSeq" id="WP_151159122.1">
    <property type="nucleotide sequence ID" value="NZ_JACHIL010000002.1"/>
</dbReference>
<evidence type="ECO:0000313" key="2">
    <source>
        <dbReference type="Proteomes" id="UP000531231"/>
    </source>
</evidence>
<evidence type="ECO:0000313" key="1">
    <source>
        <dbReference type="EMBL" id="MBB5091022.1"/>
    </source>
</evidence>